<protein>
    <submittedName>
        <fullName evidence="2">Uncharacterized protein</fullName>
    </submittedName>
</protein>
<proteinExistence type="predicted"/>
<comment type="caution">
    <text evidence="2">The sequence shown here is derived from an EMBL/GenBank/DDBJ whole genome shotgun (WGS) entry which is preliminary data.</text>
</comment>
<feature type="region of interest" description="Disordered" evidence="1">
    <location>
        <begin position="87"/>
        <end position="122"/>
    </location>
</feature>
<evidence type="ECO:0000256" key="1">
    <source>
        <dbReference type="SAM" id="MobiDB-lite"/>
    </source>
</evidence>
<feature type="region of interest" description="Disordered" evidence="1">
    <location>
        <begin position="1"/>
        <end position="20"/>
    </location>
</feature>
<sequence length="291" mass="31033">MLDDDDRLPDVVAPTSSPTSTILCTPSPTHRVRPLVPAPHPHREPDRLTPNRELLFLTRASALQHIPDPAVSASGSASAVLASSSSGLAQGTATRAHPRPPATARAKQGEYMPSHRQQLQQPQLAIVTQPSAAAQPVLFDFDMDAEWHQTGAQFEAQQQQQQFALNLSLNNPSLSPASSFSSLSPTQVPLPLTPGIPGVPTMPQQLQQQQHGGGPLSTASMSNNTTPSGLHVSADSDSGLLLPQRLALRAPQQFAADRNLKRHAAIAIFSFPVVSSLTSAPCLRKWVSPVR</sequence>
<feature type="region of interest" description="Disordered" evidence="1">
    <location>
        <begin position="174"/>
        <end position="233"/>
    </location>
</feature>
<dbReference type="AlphaFoldDB" id="A0A4Y7TDZ5"/>
<accession>A0A4Y7TDZ5</accession>
<reference evidence="2 3" key="1">
    <citation type="journal article" date="2019" name="Nat. Ecol. Evol.">
        <title>Megaphylogeny resolves global patterns of mushroom evolution.</title>
        <authorList>
            <person name="Varga T."/>
            <person name="Krizsan K."/>
            <person name="Foldi C."/>
            <person name="Dima B."/>
            <person name="Sanchez-Garcia M."/>
            <person name="Sanchez-Ramirez S."/>
            <person name="Szollosi G.J."/>
            <person name="Szarkandi J.G."/>
            <person name="Papp V."/>
            <person name="Albert L."/>
            <person name="Andreopoulos W."/>
            <person name="Angelini C."/>
            <person name="Antonin V."/>
            <person name="Barry K.W."/>
            <person name="Bougher N.L."/>
            <person name="Buchanan P."/>
            <person name="Buyck B."/>
            <person name="Bense V."/>
            <person name="Catcheside P."/>
            <person name="Chovatia M."/>
            <person name="Cooper J."/>
            <person name="Damon W."/>
            <person name="Desjardin D."/>
            <person name="Finy P."/>
            <person name="Geml J."/>
            <person name="Haridas S."/>
            <person name="Hughes K."/>
            <person name="Justo A."/>
            <person name="Karasinski D."/>
            <person name="Kautmanova I."/>
            <person name="Kiss B."/>
            <person name="Kocsube S."/>
            <person name="Kotiranta H."/>
            <person name="LaButti K.M."/>
            <person name="Lechner B.E."/>
            <person name="Liimatainen K."/>
            <person name="Lipzen A."/>
            <person name="Lukacs Z."/>
            <person name="Mihaltcheva S."/>
            <person name="Morgado L.N."/>
            <person name="Niskanen T."/>
            <person name="Noordeloos M.E."/>
            <person name="Ohm R.A."/>
            <person name="Ortiz-Santana B."/>
            <person name="Ovrebo C."/>
            <person name="Racz N."/>
            <person name="Riley R."/>
            <person name="Savchenko A."/>
            <person name="Shiryaev A."/>
            <person name="Soop K."/>
            <person name="Spirin V."/>
            <person name="Szebenyi C."/>
            <person name="Tomsovsky M."/>
            <person name="Tulloss R.E."/>
            <person name="Uehling J."/>
            <person name="Grigoriev I.V."/>
            <person name="Vagvolgyi C."/>
            <person name="Papp T."/>
            <person name="Martin F.M."/>
            <person name="Miettinen O."/>
            <person name="Hibbett D.S."/>
            <person name="Nagy L.G."/>
        </authorList>
    </citation>
    <scope>NUCLEOTIDE SEQUENCE [LARGE SCALE GENOMIC DNA]</scope>
    <source>
        <strain evidence="2 3">FP101781</strain>
    </source>
</reference>
<keyword evidence="3" id="KW-1185">Reference proteome</keyword>
<dbReference type="Proteomes" id="UP000298030">
    <property type="component" value="Unassembled WGS sequence"/>
</dbReference>
<evidence type="ECO:0000313" key="2">
    <source>
        <dbReference type="EMBL" id="TEB32387.1"/>
    </source>
</evidence>
<feature type="compositionally biased region" description="Polar residues" evidence="1">
    <location>
        <begin position="217"/>
        <end position="228"/>
    </location>
</feature>
<name>A0A4Y7TDZ5_COPMI</name>
<gene>
    <name evidence="2" type="ORF">FA13DRAFT_250919</name>
</gene>
<dbReference type="EMBL" id="QPFP01000015">
    <property type="protein sequence ID" value="TEB32387.1"/>
    <property type="molecule type" value="Genomic_DNA"/>
</dbReference>
<evidence type="ECO:0000313" key="3">
    <source>
        <dbReference type="Proteomes" id="UP000298030"/>
    </source>
</evidence>
<feature type="compositionally biased region" description="Low complexity" evidence="1">
    <location>
        <begin position="174"/>
        <end position="185"/>
    </location>
</feature>
<organism evidence="2 3">
    <name type="scientific">Coprinellus micaceus</name>
    <name type="common">Glistening ink-cap mushroom</name>
    <name type="synonym">Coprinus micaceus</name>
    <dbReference type="NCBI Taxonomy" id="71717"/>
    <lineage>
        <taxon>Eukaryota</taxon>
        <taxon>Fungi</taxon>
        <taxon>Dikarya</taxon>
        <taxon>Basidiomycota</taxon>
        <taxon>Agaricomycotina</taxon>
        <taxon>Agaricomycetes</taxon>
        <taxon>Agaricomycetidae</taxon>
        <taxon>Agaricales</taxon>
        <taxon>Agaricineae</taxon>
        <taxon>Psathyrellaceae</taxon>
        <taxon>Coprinellus</taxon>
    </lineage>
</organism>